<gene>
    <name evidence="4" type="ORF">RAE19_15650</name>
</gene>
<keyword evidence="5" id="KW-1185">Reference proteome</keyword>
<evidence type="ECO:0000313" key="4">
    <source>
        <dbReference type="EMBL" id="MDT7520123.1"/>
    </source>
</evidence>
<dbReference type="SUPFAM" id="SSF53850">
    <property type="entry name" value="Periplasmic binding protein-like II"/>
    <property type="match status" value="1"/>
</dbReference>
<evidence type="ECO:0000259" key="3">
    <source>
        <dbReference type="SMART" id="SM00062"/>
    </source>
</evidence>
<evidence type="ECO:0000256" key="2">
    <source>
        <dbReference type="SAM" id="SignalP"/>
    </source>
</evidence>
<dbReference type="Pfam" id="PF00497">
    <property type="entry name" value="SBP_bac_3"/>
    <property type="match status" value="1"/>
</dbReference>
<feature type="domain" description="Solute-binding protein family 3/N-terminal" evidence="3">
    <location>
        <begin position="29"/>
        <end position="259"/>
    </location>
</feature>
<feature type="chain" id="PRO_5045216046" evidence="2">
    <location>
        <begin position="26"/>
        <end position="264"/>
    </location>
</feature>
<dbReference type="Proteomes" id="UP001321700">
    <property type="component" value="Unassembled WGS sequence"/>
</dbReference>
<name>A0ABU3KS05_9BURK</name>
<sequence length="264" mass="29388">MGFAKCIFYAVLACGGLTMGAAAHAQCTRMVVAADPTYPPLHWYDGETLQGASIEIAKRVLTDLKIDFEIRSPGPFPRVMALAERGEVDMVATLKKTPEREAFLLYPKTVVLQNPVAAFTMRNLPWVYRDRADLIGRRGAIARGNVFGGGLDEYIHEKLSVQEVSRPEASFGLMELGRVEYFITGYYTGMALLWKRGDNTGFVAVEPFLVDTPNYLALTRKGNCADKLEQIDARLAVLKKAGVLDEILRASIQRWKARPVMVER</sequence>
<dbReference type="PANTHER" id="PTHR35936">
    <property type="entry name" value="MEMBRANE-BOUND LYTIC MUREIN TRANSGLYCOSYLASE F"/>
    <property type="match status" value="1"/>
</dbReference>
<evidence type="ECO:0000256" key="1">
    <source>
        <dbReference type="ARBA" id="ARBA00022729"/>
    </source>
</evidence>
<comment type="caution">
    <text evidence="4">The sequence shown here is derived from an EMBL/GenBank/DDBJ whole genome shotgun (WGS) entry which is preliminary data.</text>
</comment>
<evidence type="ECO:0000313" key="5">
    <source>
        <dbReference type="Proteomes" id="UP001321700"/>
    </source>
</evidence>
<dbReference type="EMBL" id="JAVBIK010000001">
    <property type="protein sequence ID" value="MDT7520123.1"/>
    <property type="molecule type" value="Genomic_DNA"/>
</dbReference>
<keyword evidence="1 2" id="KW-0732">Signal</keyword>
<feature type="signal peptide" evidence="2">
    <location>
        <begin position="1"/>
        <end position="25"/>
    </location>
</feature>
<reference evidence="4 5" key="1">
    <citation type="submission" date="2023-08" db="EMBL/GenBank/DDBJ databases">
        <title>Rhodoferax potami sp. nov. and Rhodoferax mekongensis sp. nov., isolated from the Mekong River in Thailand.</title>
        <authorList>
            <person name="Kitikhun S."/>
            <person name="Charoenyingcharoen P."/>
            <person name="Siriarchawattana P."/>
            <person name="Likhitrattanapisal S."/>
            <person name="Nilsakha T."/>
            <person name="Chanpet A."/>
            <person name="Rattanawaree P."/>
            <person name="Ingsriswang S."/>
        </authorList>
    </citation>
    <scope>NUCLEOTIDE SEQUENCE [LARGE SCALE GENOMIC DNA]</scope>
    <source>
        <strain evidence="4 5">TBRC 17660</strain>
    </source>
</reference>
<dbReference type="Gene3D" id="3.40.190.10">
    <property type="entry name" value="Periplasmic binding protein-like II"/>
    <property type="match status" value="2"/>
</dbReference>
<dbReference type="SMART" id="SM00062">
    <property type="entry name" value="PBPb"/>
    <property type="match status" value="1"/>
</dbReference>
<dbReference type="PANTHER" id="PTHR35936:SF6">
    <property type="entry name" value="AMINO ACID ABC TRANSPORTER SUBSTRATE-BINDING PAAT FAMILY PROTEIN"/>
    <property type="match status" value="1"/>
</dbReference>
<accession>A0ABU3KS05</accession>
<protein>
    <submittedName>
        <fullName evidence="4">Transporter substrate-binding domain-containing protein</fullName>
    </submittedName>
</protein>
<proteinExistence type="predicted"/>
<organism evidence="4 5">
    <name type="scientific">Rhodoferax potami</name>
    <dbReference type="NCBI Taxonomy" id="3068338"/>
    <lineage>
        <taxon>Bacteria</taxon>
        <taxon>Pseudomonadati</taxon>
        <taxon>Pseudomonadota</taxon>
        <taxon>Betaproteobacteria</taxon>
        <taxon>Burkholderiales</taxon>
        <taxon>Comamonadaceae</taxon>
        <taxon>Rhodoferax</taxon>
    </lineage>
</organism>
<dbReference type="RefSeq" id="WP_313875754.1">
    <property type="nucleotide sequence ID" value="NZ_JAVBIK010000001.1"/>
</dbReference>
<dbReference type="InterPro" id="IPR001638">
    <property type="entry name" value="Solute-binding_3/MltF_N"/>
</dbReference>